<feature type="transmembrane region" description="Helical" evidence="1">
    <location>
        <begin position="119"/>
        <end position="139"/>
    </location>
</feature>
<dbReference type="Proteomes" id="UP000188342">
    <property type="component" value="Unassembled WGS sequence"/>
</dbReference>
<keyword evidence="1" id="KW-0472">Membrane</keyword>
<sequence length="327" mass="34893">MLRLVRAELRRLAHRRTTIWTLAALLLALSALGYGAWKSSAPPTPAQQAAARQGWEEARKDWELNKHIQIQECERSNAELRSQGVDSLMECTEENLAPKAHYYGVQAGPVSQLTTGLHFAAALGLTAVCVVIGASFIGAEFSTGNMAGWLLQEPRRSRVFWAKLLTLAAASVGLCVVTCAIALAGIGAIGQVNGLAWDLTSTDQVRLIGRLALASLMAIAAGLAAAGLAFLTRHTAAVLGVMAALGVGSAILTGSQSRLQRFSLVNNVEAWVDGPKSYLVAICRRDGTACEYPQRVLERGDAGLFLFGLAALAVALGWWSFRRRDVA</sequence>
<organism evidence="2 3">
    <name type="scientific">Luteococcus japonicus LSP_Lj1</name>
    <dbReference type="NCBI Taxonomy" id="1255658"/>
    <lineage>
        <taxon>Bacteria</taxon>
        <taxon>Bacillati</taxon>
        <taxon>Actinomycetota</taxon>
        <taxon>Actinomycetes</taxon>
        <taxon>Propionibacteriales</taxon>
        <taxon>Propionibacteriaceae</taxon>
        <taxon>Luteococcus</taxon>
    </lineage>
</organism>
<keyword evidence="1" id="KW-1133">Transmembrane helix</keyword>
<keyword evidence="1" id="KW-0812">Transmembrane</keyword>
<name>A0A1R4JC35_9ACTN</name>
<evidence type="ECO:0000313" key="3">
    <source>
        <dbReference type="Proteomes" id="UP000188342"/>
    </source>
</evidence>
<reference evidence="2 3" key="1">
    <citation type="submission" date="2017-02" db="EMBL/GenBank/DDBJ databases">
        <authorList>
            <person name="Peterson S.W."/>
        </authorList>
    </citation>
    <scope>NUCLEOTIDE SEQUENCE [LARGE SCALE GENOMIC DNA]</scope>
    <source>
        <strain evidence="2 3">LSP_Lj1</strain>
    </source>
</reference>
<dbReference type="EMBL" id="FUKQ01000025">
    <property type="protein sequence ID" value="SJN29504.1"/>
    <property type="molecule type" value="Genomic_DNA"/>
</dbReference>
<feature type="transmembrane region" description="Helical" evidence="1">
    <location>
        <begin position="207"/>
        <end position="230"/>
    </location>
</feature>
<evidence type="ECO:0000313" key="2">
    <source>
        <dbReference type="EMBL" id="SJN29504.1"/>
    </source>
</evidence>
<dbReference type="STRING" id="1255658.FM114_06670"/>
<feature type="transmembrane region" description="Helical" evidence="1">
    <location>
        <begin position="237"/>
        <end position="255"/>
    </location>
</feature>
<dbReference type="RefSeq" id="WP_094764397.1">
    <property type="nucleotide sequence ID" value="NZ_FUKQ01000025.1"/>
</dbReference>
<dbReference type="PANTHER" id="PTHR37305">
    <property type="entry name" value="INTEGRAL MEMBRANE PROTEIN-RELATED"/>
    <property type="match status" value="1"/>
</dbReference>
<proteinExistence type="predicted"/>
<feature type="transmembrane region" description="Helical" evidence="1">
    <location>
        <begin position="160"/>
        <end position="187"/>
    </location>
</feature>
<keyword evidence="3" id="KW-1185">Reference proteome</keyword>
<dbReference type="PANTHER" id="PTHR37305:SF1">
    <property type="entry name" value="MEMBRANE PROTEIN"/>
    <property type="match status" value="1"/>
</dbReference>
<feature type="transmembrane region" description="Helical" evidence="1">
    <location>
        <begin position="302"/>
        <end position="321"/>
    </location>
</feature>
<accession>A0A1R4JC35</accession>
<evidence type="ECO:0008006" key="4">
    <source>
        <dbReference type="Google" id="ProtNLM"/>
    </source>
</evidence>
<gene>
    <name evidence="2" type="ORF">FM114_06670</name>
</gene>
<protein>
    <recommendedName>
        <fullName evidence="4">ABC transporter integral membrane protein</fullName>
    </recommendedName>
</protein>
<dbReference type="AlphaFoldDB" id="A0A1R4JC35"/>
<dbReference type="OrthoDB" id="3819831at2"/>
<evidence type="ECO:0000256" key="1">
    <source>
        <dbReference type="SAM" id="Phobius"/>
    </source>
</evidence>